<dbReference type="SUPFAM" id="SSF48452">
    <property type="entry name" value="TPR-like"/>
    <property type="match status" value="2"/>
</dbReference>
<dbReference type="GO" id="GO:0005737">
    <property type="term" value="C:cytoplasm"/>
    <property type="evidence" value="ECO:0007669"/>
    <property type="project" value="TreeGrafter"/>
</dbReference>
<evidence type="ECO:0000256" key="7">
    <source>
        <dbReference type="ARBA" id="ARBA00023054"/>
    </source>
</evidence>
<dbReference type="PROSITE" id="PS50105">
    <property type="entry name" value="SAM_DOMAIN"/>
    <property type="match status" value="1"/>
</dbReference>
<keyword evidence="8" id="KW-0505">Motor protein</keyword>
<dbReference type="PRINTS" id="PR00364">
    <property type="entry name" value="DISEASERSIST"/>
</dbReference>
<organism evidence="13 14">
    <name type="scientific">Aphanomyces euteiches</name>
    <dbReference type="NCBI Taxonomy" id="100861"/>
    <lineage>
        <taxon>Eukaryota</taxon>
        <taxon>Sar</taxon>
        <taxon>Stramenopiles</taxon>
        <taxon>Oomycota</taxon>
        <taxon>Saprolegniomycetes</taxon>
        <taxon>Saprolegniales</taxon>
        <taxon>Verrucalvaceae</taxon>
        <taxon>Aphanomyces</taxon>
    </lineage>
</organism>
<proteinExistence type="inferred from homology"/>
<feature type="region of interest" description="Disordered" evidence="11">
    <location>
        <begin position="1391"/>
        <end position="1473"/>
    </location>
</feature>
<dbReference type="GO" id="GO:0005874">
    <property type="term" value="C:microtubule"/>
    <property type="evidence" value="ECO:0007669"/>
    <property type="project" value="UniProtKB-KW"/>
</dbReference>
<evidence type="ECO:0000256" key="11">
    <source>
        <dbReference type="SAM" id="MobiDB-lite"/>
    </source>
</evidence>
<keyword evidence="9" id="KW-0206">Cytoskeleton</keyword>
<evidence type="ECO:0000256" key="5">
    <source>
        <dbReference type="ARBA" id="ARBA00022737"/>
    </source>
</evidence>
<dbReference type="InterPro" id="IPR013761">
    <property type="entry name" value="SAM/pointed_sf"/>
</dbReference>
<evidence type="ECO:0000256" key="4">
    <source>
        <dbReference type="ARBA" id="ARBA00022701"/>
    </source>
</evidence>
<evidence type="ECO:0000313" key="14">
    <source>
        <dbReference type="Proteomes" id="UP000481153"/>
    </source>
</evidence>
<feature type="domain" description="SAM" evidence="12">
    <location>
        <begin position="4"/>
        <end position="68"/>
    </location>
</feature>
<evidence type="ECO:0000256" key="9">
    <source>
        <dbReference type="ARBA" id="ARBA00023212"/>
    </source>
</evidence>
<keyword evidence="14" id="KW-1185">Reference proteome</keyword>
<dbReference type="Pfam" id="PF00536">
    <property type="entry name" value="SAM_1"/>
    <property type="match status" value="1"/>
</dbReference>
<evidence type="ECO:0000256" key="6">
    <source>
        <dbReference type="ARBA" id="ARBA00022803"/>
    </source>
</evidence>
<dbReference type="InterPro" id="IPR036612">
    <property type="entry name" value="KH_dom_type_1_sf"/>
</dbReference>
<dbReference type="InterPro" id="IPR001660">
    <property type="entry name" value="SAM"/>
</dbReference>
<name>A0A6G0X3G2_9STRA</name>
<evidence type="ECO:0000256" key="2">
    <source>
        <dbReference type="ARBA" id="ARBA00009622"/>
    </source>
</evidence>
<dbReference type="Proteomes" id="UP000481153">
    <property type="component" value="Unassembled WGS sequence"/>
</dbReference>
<comment type="similarity">
    <text evidence="2">Belongs to the kinesin light chain family.</text>
</comment>
<sequence>MEAWSCDQVAEWLRENNFGEYIDNFLEQAVDGACLVELDEDMLKNDLQVMKLGRRKALMKAIKEYDDSSNVLDLAVLHAAPLVLERMSKEGKHLHPMEKLDLDVERSAFQDVLQRNILQKRIQTRYDVATADSFRSLLTAWQIKVLHFSGHGVGLEEKLCFEDNCGGTHLISPAMLSELIHSGGSSSTTFLQVVFVSACHSEKVARVFVDAGVPHVVAVHSVSKIVDESAKDFAKQFYLALFAGKTVAAAFDIAKTAVRMSPSSRRACCCAHLHEKTCKWNLTGGSHSRHAPNSCCCKGHLLPWPHDESSKFLLLGHAESHEVVVFPKLPRGNYTDLTPSCLSNIPAMPKQFMGRNIETYNLVRSISHGHVTVCTGAPGIGKSSLAMAAAHYILQRRICPDGVFYVDLEGLELSAVKYAIARSVGLLTGESESSSDAEVFAELGSKRCLLVLDKVEELLDRDEHKCQEWLGQLVGTATQTRFLLASRRCPVIPNVTVQPLSISELPPQTSADLLRLSAPQCSIEEARTLARICGYLPLALRVIGRALANTRSNLTAQDLIDRLQVEDKRLIEITGLPNAGEKECIDRCIRSSFDHLDRPLQLAFMALGLFRGVFDRHAAAAVLQSVPSVESSLSKSYSAPSILSDSRSGITRHFSHTSLGQIDETQSVTSTQSLGDQLLKLDDFQDPDDALTNQSYLLLNLESKEEVLASVLDVRSAEAALEQLNNWSLLERVKQHKLPHHLPRPTQYRLHNMIQLFAEEEANKRSFETPESHALFLTWRRRFVRHYCMILATASHKFRYSGNLTQFDENRSNIESALRVGQQLARHSEDLARELLATETLQEVEYTPVIDVLLYGNLIARGRFIFRVRFDPRKRMELFQTSIQLSKAARVLNCKCGHAENNSDILMDGFDFDCTSHSYETPSKDAPPCECSGVMELLSLEVLMLMEMGYAYYDVMEYGKSEHMYRESLRLQKDVLHRNDHSHVAEVMNYLGICLSTRKGYHAVNPWNFRNAETLLIEAKAMRERVLGTNHPDYATSLNNLGNFYKAALQMISHKDESKDMKFGWGGVLLKTEDDIKEFYTTSLSIRELNLGRDHPHVAQSLNNLALFRSHMLDKTPKDELPDEEGLKQLHVEIEQLYSRALDIRRKKLGANSPDTASTLNNLGNFKYNQGAYPAAEVYCKEALKIRKQYYQQDNDRVAQSLINVGRILVAQEKYAEAEHVYKEALELRRILMPDSKEVAFCLEKIGRCKIRMGQHDEGARLLSEGQLMKRRSGLSSLSSKMHHSDSYSTLDSMSDTFSDTSFEKLFLSSVLSPETMERNEELNIDGRLIGTKGARLKEVQHESRARVTYNSIKKVKDMAFYQFFGTSDQMAIAKEMCIKMLESIQEMATKNANGDGNGNSRHKGNNHQGSSSQRTPWNGDRPPRSNKKSGGGSGSGRVAPPQSSRTQAKLSDWMTAAPNGTGGSNNHRKKKD</sequence>
<dbReference type="PANTHER" id="PTHR45783">
    <property type="entry name" value="KINESIN LIGHT CHAIN"/>
    <property type="match status" value="1"/>
</dbReference>
<gene>
    <name evidence="13" type="ORF">Ae201684_008937</name>
</gene>
<dbReference type="GO" id="GO:0007018">
    <property type="term" value="P:microtubule-based movement"/>
    <property type="evidence" value="ECO:0007669"/>
    <property type="project" value="TreeGrafter"/>
</dbReference>
<evidence type="ECO:0000256" key="8">
    <source>
        <dbReference type="ARBA" id="ARBA00023175"/>
    </source>
</evidence>
<dbReference type="Pfam" id="PF12770">
    <property type="entry name" value="CHAT"/>
    <property type="match status" value="1"/>
</dbReference>
<comment type="caution">
    <text evidence="13">The sequence shown here is derived from an EMBL/GenBank/DDBJ whole genome shotgun (WGS) entry which is preliminary data.</text>
</comment>
<dbReference type="Gene3D" id="1.25.40.10">
    <property type="entry name" value="Tetratricopeptide repeat domain"/>
    <property type="match status" value="2"/>
</dbReference>
<evidence type="ECO:0000256" key="3">
    <source>
        <dbReference type="ARBA" id="ARBA00022490"/>
    </source>
</evidence>
<dbReference type="PANTHER" id="PTHR45783:SF3">
    <property type="entry name" value="KINESIN LIGHT CHAIN"/>
    <property type="match status" value="1"/>
</dbReference>
<evidence type="ECO:0000259" key="12">
    <source>
        <dbReference type="PROSITE" id="PS50105"/>
    </source>
</evidence>
<evidence type="ECO:0000313" key="13">
    <source>
        <dbReference type="EMBL" id="KAF0734335.1"/>
    </source>
</evidence>
<evidence type="ECO:0000256" key="1">
    <source>
        <dbReference type="ARBA" id="ARBA00004245"/>
    </source>
</evidence>
<dbReference type="SMART" id="SM00382">
    <property type="entry name" value="AAA"/>
    <property type="match status" value="1"/>
</dbReference>
<dbReference type="InterPro" id="IPR011990">
    <property type="entry name" value="TPR-like_helical_dom_sf"/>
</dbReference>
<dbReference type="GO" id="GO:0005871">
    <property type="term" value="C:kinesin complex"/>
    <property type="evidence" value="ECO:0007669"/>
    <property type="project" value="InterPro"/>
</dbReference>
<comment type="subcellular location">
    <subcellularLocation>
        <location evidence="1">Cytoplasm</location>
        <location evidence="1">Cytoskeleton</location>
    </subcellularLocation>
</comment>
<keyword evidence="4" id="KW-0493">Microtubule</keyword>
<keyword evidence="6 10" id="KW-0802">TPR repeat</keyword>
<dbReference type="InterPro" id="IPR003593">
    <property type="entry name" value="AAA+_ATPase"/>
</dbReference>
<accession>A0A6G0X3G2</accession>
<protein>
    <recommendedName>
        <fullName evidence="12">SAM domain-containing protein</fullName>
    </recommendedName>
</protein>
<dbReference type="Gene3D" id="3.40.50.300">
    <property type="entry name" value="P-loop containing nucleotide triphosphate hydrolases"/>
    <property type="match status" value="1"/>
</dbReference>
<dbReference type="InterPro" id="IPR027417">
    <property type="entry name" value="P-loop_NTPase"/>
</dbReference>
<dbReference type="EMBL" id="VJMJ01000115">
    <property type="protein sequence ID" value="KAF0734335.1"/>
    <property type="molecule type" value="Genomic_DNA"/>
</dbReference>
<dbReference type="GO" id="GO:0019894">
    <property type="term" value="F:kinesin binding"/>
    <property type="evidence" value="ECO:0007669"/>
    <property type="project" value="TreeGrafter"/>
</dbReference>
<dbReference type="GO" id="GO:0003723">
    <property type="term" value="F:RNA binding"/>
    <property type="evidence" value="ECO:0007669"/>
    <property type="project" value="InterPro"/>
</dbReference>
<dbReference type="InterPro" id="IPR024983">
    <property type="entry name" value="CHAT_dom"/>
</dbReference>
<dbReference type="Pfam" id="PF13374">
    <property type="entry name" value="TPR_10"/>
    <property type="match status" value="1"/>
</dbReference>
<dbReference type="SMART" id="SM00028">
    <property type="entry name" value="TPR"/>
    <property type="match status" value="3"/>
</dbReference>
<reference evidence="13 14" key="1">
    <citation type="submission" date="2019-07" db="EMBL/GenBank/DDBJ databases">
        <title>Genomics analysis of Aphanomyces spp. identifies a new class of oomycete effector associated with host adaptation.</title>
        <authorList>
            <person name="Gaulin E."/>
        </authorList>
    </citation>
    <scope>NUCLEOTIDE SEQUENCE [LARGE SCALE GENOMIC DNA]</scope>
    <source>
        <strain evidence="13 14">ATCC 201684</strain>
    </source>
</reference>
<keyword evidence="5" id="KW-0677">Repeat</keyword>
<dbReference type="Gene3D" id="3.30.1370.10">
    <property type="entry name" value="K Homology domain, type 1"/>
    <property type="match status" value="1"/>
</dbReference>
<dbReference type="Pfam" id="PF13424">
    <property type="entry name" value="TPR_12"/>
    <property type="match status" value="1"/>
</dbReference>
<dbReference type="InterPro" id="IPR019734">
    <property type="entry name" value="TPR_rpt"/>
</dbReference>
<dbReference type="SMART" id="SM00454">
    <property type="entry name" value="SAM"/>
    <property type="match status" value="1"/>
</dbReference>
<dbReference type="InterPro" id="IPR002151">
    <property type="entry name" value="Kinesin_light"/>
</dbReference>
<dbReference type="SUPFAM" id="SSF47769">
    <property type="entry name" value="SAM/Pointed domain"/>
    <property type="match status" value="1"/>
</dbReference>
<dbReference type="PROSITE" id="PS50005">
    <property type="entry name" value="TPR"/>
    <property type="match status" value="1"/>
</dbReference>
<keyword evidence="3" id="KW-0963">Cytoplasm</keyword>
<dbReference type="SUPFAM" id="SSF52540">
    <property type="entry name" value="P-loop containing nucleoside triphosphate hydrolases"/>
    <property type="match status" value="1"/>
</dbReference>
<dbReference type="SUPFAM" id="SSF54791">
    <property type="entry name" value="Eukaryotic type KH-domain (KH-domain type I)"/>
    <property type="match status" value="1"/>
</dbReference>
<feature type="repeat" description="TPR" evidence="10">
    <location>
        <begin position="1199"/>
        <end position="1232"/>
    </location>
</feature>
<dbReference type="VEuPathDB" id="FungiDB:AeMF1_017586"/>
<evidence type="ECO:0000256" key="10">
    <source>
        <dbReference type="PROSITE-ProRule" id="PRU00339"/>
    </source>
</evidence>
<keyword evidence="7" id="KW-0175">Coiled coil</keyword>
<feature type="compositionally biased region" description="Polar residues" evidence="11">
    <location>
        <begin position="1407"/>
        <end position="1417"/>
    </location>
</feature>
<dbReference type="InterPro" id="IPR049052">
    <property type="entry name" value="nSTAND1"/>
</dbReference>
<dbReference type="Pfam" id="PF20703">
    <property type="entry name" value="nSTAND1"/>
    <property type="match status" value="1"/>
</dbReference>
<dbReference type="Gene3D" id="1.10.150.50">
    <property type="entry name" value="Transcription Factor, Ets-1"/>
    <property type="match status" value="1"/>
</dbReference>